<evidence type="ECO:0000256" key="1">
    <source>
        <dbReference type="ARBA" id="ARBA00009861"/>
    </source>
</evidence>
<evidence type="ECO:0000256" key="3">
    <source>
        <dbReference type="ARBA" id="ARBA00023315"/>
    </source>
</evidence>
<keyword evidence="3" id="KW-0012">Acyltransferase</keyword>
<comment type="caution">
    <text evidence="4">The sequence shown here is derived from an EMBL/GenBank/DDBJ whole genome shotgun (WGS) entry which is preliminary data.</text>
</comment>
<gene>
    <name evidence="4" type="ORF">M0R45_014339</name>
</gene>
<sequence>MGTEFKVEVIHKEIIAPSTPTPHQLKSVSLSVFDQIVPEVYVPLLLFYPNHTVHEVDIDPHSLVAEKSSLLKASLSETLSHFYPFAGKFQYNDSICCDDHGAAFIEARVNCPISKILEKPDLGILKHLFPAAAESSQSTQAVTGHLVLVQVNFFECGGLAIGVSISHKVADAYTFSTFIKSWAAVALGSSPVLPAEFGAAASLFPPQDFFNSSKPVVEFVQEKCTTRRFVFDASRIAALKSKAASAAVPNPTRVEVVSALIWKCAMEASRSNLGSIRPSLWCQVVNMRKRSGQDALTENLLGNFSSHFAAMTVESEVDLQCLVAKFRKCMEEFKANHANGVTAEYVCQSFKQSGNIFAKEGIDNYSCSSWCWLPFYEANFGWGKPSWVSIRSIEFKNIIVLMDVKDGNGIEASLTFLDQDMALVETNQELLAYASLNPSVI</sequence>
<dbReference type="GO" id="GO:0016746">
    <property type="term" value="F:acyltransferase activity"/>
    <property type="evidence" value="ECO:0007669"/>
    <property type="project" value="UniProtKB-KW"/>
</dbReference>
<name>A0AAW1XNU7_RUBAR</name>
<dbReference type="InterPro" id="IPR023213">
    <property type="entry name" value="CAT-like_dom_sf"/>
</dbReference>
<dbReference type="Pfam" id="PF02458">
    <property type="entry name" value="Transferase"/>
    <property type="match status" value="1"/>
</dbReference>
<dbReference type="PANTHER" id="PTHR31623:SF122">
    <property type="entry name" value="HXXXD-TYPE ACYL-TRANSFERASE FAMILY PROTEIN"/>
    <property type="match status" value="1"/>
</dbReference>
<evidence type="ECO:0008006" key="6">
    <source>
        <dbReference type="Google" id="ProtNLM"/>
    </source>
</evidence>
<dbReference type="Proteomes" id="UP001457282">
    <property type="component" value="Unassembled WGS sequence"/>
</dbReference>
<dbReference type="AlphaFoldDB" id="A0AAW1XNU7"/>
<reference evidence="4 5" key="1">
    <citation type="journal article" date="2023" name="G3 (Bethesda)">
        <title>A chromosome-length genome assembly and annotation of blackberry (Rubus argutus, cv. 'Hillquist').</title>
        <authorList>
            <person name="Bruna T."/>
            <person name="Aryal R."/>
            <person name="Dudchenko O."/>
            <person name="Sargent D.J."/>
            <person name="Mead D."/>
            <person name="Buti M."/>
            <person name="Cavallini A."/>
            <person name="Hytonen T."/>
            <person name="Andres J."/>
            <person name="Pham M."/>
            <person name="Weisz D."/>
            <person name="Mascagni F."/>
            <person name="Usai G."/>
            <person name="Natali L."/>
            <person name="Bassil N."/>
            <person name="Fernandez G.E."/>
            <person name="Lomsadze A."/>
            <person name="Armour M."/>
            <person name="Olukolu B."/>
            <person name="Poorten T."/>
            <person name="Britton C."/>
            <person name="Davik J."/>
            <person name="Ashrafi H."/>
            <person name="Aiden E.L."/>
            <person name="Borodovsky M."/>
            <person name="Worthington M."/>
        </authorList>
    </citation>
    <scope>NUCLEOTIDE SEQUENCE [LARGE SCALE GENOMIC DNA]</scope>
    <source>
        <strain evidence="4">PI 553951</strain>
    </source>
</reference>
<evidence type="ECO:0000313" key="4">
    <source>
        <dbReference type="EMBL" id="KAK9937560.1"/>
    </source>
</evidence>
<evidence type="ECO:0000313" key="5">
    <source>
        <dbReference type="Proteomes" id="UP001457282"/>
    </source>
</evidence>
<organism evidence="4 5">
    <name type="scientific">Rubus argutus</name>
    <name type="common">Southern blackberry</name>
    <dbReference type="NCBI Taxonomy" id="59490"/>
    <lineage>
        <taxon>Eukaryota</taxon>
        <taxon>Viridiplantae</taxon>
        <taxon>Streptophyta</taxon>
        <taxon>Embryophyta</taxon>
        <taxon>Tracheophyta</taxon>
        <taxon>Spermatophyta</taxon>
        <taxon>Magnoliopsida</taxon>
        <taxon>eudicotyledons</taxon>
        <taxon>Gunneridae</taxon>
        <taxon>Pentapetalae</taxon>
        <taxon>rosids</taxon>
        <taxon>fabids</taxon>
        <taxon>Rosales</taxon>
        <taxon>Rosaceae</taxon>
        <taxon>Rosoideae</taxon>
        <taxon>Rosoideae incertae sedis</taxon>
        <taxon>Rubus</taxon>
    </lineage>
</organism>
<proteinExistence type="inferred from homology"/>
<accession>A0AAW1XNU7</accession>
<comment type="similarity">
    <text evidence="1">Belongs to the plant acyltransferase family.</text>
</comment>
<evidence type="ECO:0000256" key="2">
    <source>
        <dbReference type="ARBA" id="ARBA00022679"/>
    </source>
</evidence>
<protein>
    <recommendedName>
        <fullName evidence="6">BAHD acyltransferase</fullName>
    </recommendedName>
</protein>
<dbReference type="EMBL" id="JBEDUW010000003">
    <property type="protein sequence ID" value="KAK9937560.1"/>
    <property type="molecule type" value="Genomic_DNA"/>
</dbReference>
<keyword evidence="5" id="KW-1185">Reference proteome</keyword>
<keyword evidence="2" id="KW-0808">Transferase</keyword>
<dbReference type="Gene3D" id="3.30.559.10">
    <property type="entry name" value="Chloramphenicol acetyltransferase-like domain"/>
    <property type="match status" value="2"/>
</dbReference>
<dbReference type="PANTHER" id="PTHR31623">
    <property type="entry name" value="F21J9.9"/>
    <property type="match status" value="1"/>
</dbReference>